<dbReference type="GO" id="GO:0035368">
    <property type="term" value="F:selenocysteine insertion sequence binding"/>
    <property type="evidence" value="ECO:0007669"/>
    <property type="project" value="InterPro"/>
</dbReference>
<dbReference type="Pfam" id="PF01248">
    <property type="entry name" value="Ribosomal_L7Ae"/>
    <property type="match status" value="1"/>
</dbReference>
<sequence>MALTKDINELTIALLSDLVRFQDRAHQQNPIKAKMKRRLGFGMREVSKDVELGRVQCLIVAPDVAKFNVLDRTIEKLLESCKEHETPVVFALSRFHLGKVCKKRGYVTCVAVFNYDGSQDNFKKLMERVKEARLKYDEIISTAKEQLNSMDETELSNLADLFASECIIPPICQKMQRELIPSNKDYYSSCRIFPQKTNSSTSTDVKKVSRS</sequence>
<evidence type="ECO:0000313" key="2">
    <source>
        <dbReference type="EMBL" id="RWS16179.1"/>
    </source>
</evidence>
<accession>A0A3S3PIZ3</accession>
<dbReference type="GO" id="GO:0003730">
    <property type="term" value="F:mRNA 3'-UTR binding"/>
    <property type="evidence" value="ECO:0007669"/>
    <property type="project" value="TreeGrafter"/>
</dbReference>
<dbReference type="AlphaFoldDB" id="A0A3S3PIZ3"/>
<dbReference type="Gene3D" id="3.30.1330.30">
    <property type="match status" value="1"/>
</dbReference>
<evidence type="ECO:0000259" key="1">
    <source>
        <dbReference type="Pfam" id="PF01248"/>
    </source>
</evidence>
<dbReference type="SUPFAM" id="SSF55315">
    <property type="entry name" value="L30e-like"/>
    <property type="match status" value="1"/>
</dbReference>
<dbReference type="InterPro" id="IPR004038">
    <property type="entry name" value="Ribosomal_eL8/eL30/eS12/Gad45"/>
</dbReference>
<organism evidence="2 3">
    <name type="scientific">Dinothrombium tinctorium</name>
    <dbReference type="NCBI Taxonomy" id="1965070"/>
    <lineage>
        <taxon>Eukaryota</taxon>
        <taxon>Metazoa</taxon>
        <taxon>Ecdysozoa</taxon>
        <taxon>Arthropoda</taxon>
        <taxon>Chelicerata</taxon>
        <taxon>Arachnida</taxon>
        <taxon>Acari</taxon>
        <taxon>Acariformes</taxon>
        <taxon>Trombidiformes</taxon>
        <taxon>Prostigmata</taxon>
        <taxon>Anystina</taxon>
        <taxon>Parasitengona</taxon>
        <taxon>Trombidioidea</taxon>
        <taxon>Trombidiidae</taxon>
        <taxon>Dinothrombium</taxon>
    </lineage>
</organism>
<dbReference type="OrthoDB" id="6516823at2759"/>
<comment type="caution">
    <text evidence="2">The sequence shown here is derived from an EMBL/GenBank/DDBJ whole genome shotgun (WGS) entry which is preliminary data.</text>
</comment>
<dbReference type="InterPro" id="IPR040051">
    <property type="entry name" value="SECISBP2"/>
</dbReference>
<dbReference type="PANTHER" id="PTHR13284">
    <property type="entry name" value="GH01354P"/>
    <property type="match status" value="1"/>
</dbReference>
<dbReference type="STRING" id="1965070.A0A3S3PIZ3"/>
<proteinExistence type="predicted"/>
<keyword evidence="3" id="KW-1185">Reference proteome</keyword>
<dbReference type="GO" id="GO:0043021">
    <property type="term" value="F:ribonucleoprotein complex binding"/>
    <property type="evidence" value="ECO:0007669"/>
    <property type="project" value="TreeGrafter"/>
</dbReference>
<feature type="domain" description="Ribosomal protein eL8/eL30/eS12/Gadd45" evidence="1">
    <location>
        <begin position="31"/>
        <end position="120"/>
    </location>
</feature>
<name>A0A3S3PIZ3_9ACAR</name>
<dbReference type="EMBL" id="NCKU01000276">
    <property type="protein sequence ID" value="RWS16179.1"/>
    <property type="molecule type" value="Genomic_DNA"/>
</dbReference>
<dbReference type="Proteomes" id="UP000285301">
    <property type="component" value="Unassembled WGS sequence"/>
</dbReference>
<protein>
    <submittedName>
        <fullName evidence="2">Selenocysteine insertion sequence-binding protein 2-like protein</fullName>
    </submittedName>
</protein>
<dbReference type="PANTHER" id="PTHR13284:SF4">
    <property type="entry name" value="C2H2-TYPE DOMAIN-CONTAINING PROTEIN"/>
    <property type="match status" value="1"/>
</dbReference>
<dbReference type="InterPro" id="IPR029064">
    <property type="entry name" value="Ribosomal_eL30-like_sf"/>
</dbReference>
<dbReference type="GO" id="GO:0005739">
    <property type="term" value="C:mitochondrion"/>
    <property type="evidence" value="ECO:0007669"/>
    <property type="project" value="TreeGrafter"/>
</dbReference>
<evidence type="ECO:0000313" key="3">
    <source>
        <dbReference type="Proteomes" id="UP000285301"/>
    </source>
</evidence>
<gene>
    <name evidence="2" type="ORF">B4U79_06833</name>
</gene>
<reference evidence="2 3" key="1">
    <citation type="journal article" date="2018" name="Gigascience">
        <title>Genomes of trombidid mites reveal novel predicted allergens and laterally-transferred genes associated with secondary metabolism.</title>
        <authorList>
            <person name="Dong X."/>
            <person name="Chaisiri K."/>
            <person name="Xia D."/>
            <person name="Armstrong S.D."/>
            <person name="Fang Y."/>
            <person name="Donnelly M.J."/>
            <person name="Kadowaki T."/>
            <person name="McGarry J.W."/>
            <person name="Darby A.C."/>
            <person name="Makepeace B.L."/>
        </authorList>
    </citation>
    <scope>NUCLEOTIDE SEQUENCE [LARGE SCALE GENOMIC DNA]</scope>
    <source>
        <strain evidence="2">UoL-WK</strain>
    </source>
</reference>
<dbReference type="GO" id="GO:1990904">
    <property type="term" value="C:ribonucleoprotein complex"/>
    <property type="evidence" value="ECO:0007669"/>
    <property type="project" value="TreeGrafter"/>
</dbReference>